<dbReference type="GO" id="GO:0003676">
    <property type="term" value="F:nucleic acid binding"/>
    <property type="evidence" value="ECO:0007669"/>
    <property type="project" value="InterPro"/>
</dbReference>
<dbReference type="SUPFAM" id="SSF57756">
    <property type="entry name" value="Retrovirus zinc finger-like domains"/>
    <property type="match status" value="1"/>
</dbReference>
<protein>
    <recommendedName>
        <fullName evidence="2">CCHC-type domain-containing protein</fullName>
    </recommendedName>
</protein>
<dbReference type="SMART" id="SM00343">
    <property type="entry name" value="ZnF_C2HC"/>
    <property type="match status" value="1"/>
</dbReference>
<dbReference type="OMA" id="ADGRTIC"/>
<accession>A0A0D3A0C8</accession>
<dbReference type="EnsemblPlants" id="Bo17400s010.1">
    <property type="protein sequence ID" value="Bo17400s010.1"/>
    <property type="gene ID" value="Bo17400s010"/>
</dbReference>
<dbReference type="Pfam" id="PF00098">
    <property type="entry name" value="zf-CCHC"/>
    <property type="match status" value="1"/>
</dbReference>
<sequence>GRGSYRGGRGGQDRGSGSFGKSNIECYKCHKLGHFKNECPSWEKAANYAELEEDILLMAQVETEERHVWYLDSGCSNHMCGNKEWFLEFDNKFRQQVKLGDNRRMQVEGKGNLRLEINGVIQVITAVYFV</sequence>
<organism evidence="3 4">
    <name type="scientific">Brassica oleracea var. oleracea</name>
    <dbReference type="NCBI Taxonomy" id="109376"/>
    <lineage>
        <taxon>Eukaryota</taxon>
        <taxon>Viridiplantae</taxon>
        <taxon>Streptophyta</taxon>
        <taxon>Embryophyta</taxon>
        <taxon>Tracheophyta</taxon>
        <taxon>Spermatophyta</taxon>
        <taxon>Magnoliopsida</taxon>
        <taxon>eudicotyledons</taxon>
        <taxon>Gunneridae</taxon>
        <taxon>Pentapetalae</taxon>
        <taxon>rosids</taxon>
        <taxon>malvids</taxon>
        <taxon>Brassicales</taxon>
        <taxon>Brassicaceae</taxon>
        <taxon>Brassiceae</taxon>
        <taxon>Brassica</taxon>
    </lineage>
</organism>
<dbReference type="Gramene" id="Bo17400s010.1">
    <property type="protein sequence ID" value="Bo17400s010.1"/>
    <property type="gene ID" value="Bo17400s010"/>
</dbReference>
<dbReference type="HOGENOM" id="CLU_1943534_0_0_1"/>
<proteinExistence type="predicted"/>
<dbReference type="InterPro" id="IPR036875">
    <property type="entry name" value="Znf_CCHC_sf"/>
</dbReference>
<name>A0A0D3A0C8_BRAOL</name>
<keyword evidence="1" id="KW-0863">Zinc-finger</keyword>
<reference evidence="3" key="1">
    <citation type="journal article" date="2014" name="Genome Biol.">
        <title>Transcriptome and methylome profiling reveals relics of genome dominance in the mesopolyploid Brassica oleracea.</title>
        <authorList>
            <person name="Parkin I.A."/>
            <person name="Koh C."/>
            <person name="Tang H."/>
            <person name="Robinson S.J."/>
            <person name="Kagale S."/>
            <person name="Clarke W.E."/>
            <person name="Town C.D."/>
            <person name="Nixon J."/>
            <person name="Krishnakumar V."/>
            <person name="Bidwell S.L."/>
            <person name="Denoeud F."/>
            <person name="Belcram H."/>
            <person name="Links M.G."/>
            <person name="Just J."/>
            <person name="Clarke C."/>
            <person name="Bender T."/>
            <person name="Huebert T."/>
            <person name="Mason A.S."/>
            <person name="Pires J.C."/>
            <person name="Barker G."/>
            <person name="Moore J."/>
            <person name="Walley P.G."/>
            <person name="Manoli S."/>
            <person name="Batley J."/>
            <person name="Edwards D."/>
            <person name="Nelson M.N."/>
            <person name="Wang X."/>
            <person name="Paterson A.H."/>
            <person name="King G."/>
            <person name="Bancroft I."/>
            <person name="Chalhoub B."/>
            <person name="Sharpe A.G."/>
        </authorList>
    </citation>
    <scope>NUCLEOTIDE SEQUENCE [LARGE SCALE GENOMIC DNA]</scope>
    <source>
        <strain evidence="3">cv. TO1000</strain>
    </source>
</reference>
<dbReference type="InterPro" id="IPR001878">
    <property type="entry name" value="Znf_CCHC"/>
</dbReference>
<dbReference type="Proteomes" id="UP000032141">
    <property type="component" value="Unassembled WGS sequence"/>
</dbReference>
<evidence type="ECO:0000313" key="3">
    <source>
        <dbReference type="EnsemblPlants" id="Bo17400s010.1"/>
    </source>
</evidence>
<dbReference type="Pfam" id="PF22936">
    <property type="entry name" value="Pol_BBD"/>
    <property type="match status" value="1"/>
</dbReference>
<dbReference type="eggNOG" id="KOG0017">
    <property type="taxonomic scope" value="Eukaryota"/>
</dbReference>
<feature type="domain" description="CCHC-type" evidence="2">
    <location>
        <begin position="26"/>
        <end position="41"/>
    </location>
</feature>
<dbReference type="AlphaFoldDB" id="A0A0D3A0C8"/>
<evidence type="ECO:0000313" key="4">
    <source>
        <dbReference type="Proteomes" id="UP000032141"/>
    </source>
</evidence>
<dbReference type="GO" id="GO:0008270">
    <property type="term" value="F:zinc ion binding"/>
    <property type="evidence" value="ECO:0007669"/>
    <property type="project" value="UniProtKB-KW"/>
</dbReference>
<keyword evidence="1" id="KW-0862">Zinc</keyword>
<dbReference type="PROSITE" id="PS50158">
    <property type="entry name" value="ZF_CCHC"/>
    <property type="match status" value="1"/>
</dbReference>
<keyword evidence="4" id="KW-1185">Reference proteome</keyword>
<dbReference type="InterPro" id="IPR054722">
    <property type="entry name" value="PolX-like_BBD"/>
</dbReference>
<dbReference type="Gene3D" id="4.10.60.10">
    <property type="entry name" value="Zinc finger, CCHC-type"/>
    <property type="match status" value="1"/>
</dbReference>
<evidence type="ECO:0000259" key="2">
    <source>
        <dbReference type="PROSITE" id="PS50158"/>
    </source>
</evidence>
<reference evidence="3" key="2">
    <citation type="submission" date="2015-06" db="UniProtKB">
        <authorList>
            <consortium name="EnsemblPlants"/>
        </authorList>
    </citation>
    <scope>IDENTIFICATION</scope>
</reference>
<keyword evidence="1" id="KW-0479">Metal-binding</keyword>
<evidence type="ECO:0000256" key="1">
    <source>
        <dbReference type="PROSITE-ProRule" id="PRU00047"/>
    </source>
</evidence>